<comment type="caution">
    <text evidence="1">The sequence shown here is derived from an EMBL/GenBank/DDBJ whole genome shotgun (WGS) entry which is preliminary data.</text>
</comment>
<reference evidence="1 2" key="1">
    <citation type="submission" date="2011-08" db="EMBL/GenBank/DDBJ databases">
        <authorList>
            <person name="Weinstock G."/>
            <person name="Sodergren E."/>
            <person name="Clifton S."/>
            <person name="Fulton L."/>
            <person name="Fulton B."/>
            <person name="Courtney L."/>
            <person name="Fronick C."/>
            <person name="Harrison M."/>
            <person name="Strong C."/>
            <person name="Farmer C."/>
            <person name="Delahaunty K."/>
            <person name="Markovic C."/>
            <person name="Hall O."/>
            <person name="Minx P."/>
            <person name="Tomlinson C."/>
            <person name="Mitreva M."/>
            <person name="Hou S."/>
            <person name="Chen J."/>
            <person name="Wollam A."/>
            <person name="Pepin K.H."/>
            <person name="Johnson M."/>
            <person name="Bhonagiri V."/>
            <person name="Zhang X."/>
            <person name="Suruliraj S."/>
            <person name="Warren W."/>
            <person name="Chinwalla A."/>
            <person name="Mardis E.R."/>
            <person name="Wilson R.K."/>
        </authorList>
    </citation>
    <scope>NUCLEOTIDE SEQUENCE [LARGE SCALE GENOMIC DNA]</scope>
    <source>
        <strain evidence="1 2">F0357</strain>
    </source>
</reference>
<organism evidence="1 2">
    <name type="scientific">Anaeroglobus geminatus F0357</name>
    <dbReference type="NCBI Taxonomy" id="861450"/>
    <lineage>
        <taxon>Bacteria</taxon>
        <taxon>Bacillati</taxon>
        <taxon>Bacillota</taxon>
        <taxon>Negativicutes</taxon>
        <taxon>Veillonellales</taxon>
        <taxon>Veillonellaceae</taxon>
        <taxon>Anaeroglobus</taxon>
    </lineage>
</organism>
<proteinExistence type="predicted"/>
<dbReference type="PATRIC" id="fig|861450.3.peg.1942"/>
<name>G9YKA9_9FIRM</name>
<dbReference type="STRING" id="861450.HMPREF0080_02119"/>
<dbReference type="InterPro" id="IPR036425">
    <property type="entry name" value="MoaB/Mog-like_dom_sf"/>
</dbReference>
<dbReference type="SUPFAM" id="SSF53218">
    <property type="entry name" value="Molybdenum cofactor biosynthesis proteins"/>
    <property type="match status" value="1"/>
</dbReference>
<dbReference type="HOGENOM" id="CLU_2894042_0_0_9"/>
<gene>
    <name evidence="1" type="ORF">HMPREF0080_02119</name>
</gene>
<dbReference type="Gene3D" id="3.40.980.10">
    <property type="entry name" value="MoaB/Mog-like domain"/>
    <property type="match status" value="1"/>
</dbReference>
<accession>G9YKA9</accession>
<dbReference type="AlphaFoldDB" id="G9YKA9"/>
<dbReference type="EMBL" id="AGCJ01000094">
    <property type="protein sequence ID" value="EHM37580.1"/>
    <property type="molecule type" value="Genomic_DNA"/>
</dbReference>
<sequence>MLTFFAYRRACGIEALAYRGAAGIIRQCPVFCLPGQTGVIKVGMEQLIIPEVHHIKAEMSKS</sequence>
<keyword evidence="2" id="KW-1185">Reference proteome</keyword>
<evidence type="ECO:0000313" key="2">
    <source>
        <dbReference type="Proteomes" id="UP000005481"/>
    </source>
</evidence>
<dbReference type="eggNOG" id="COG0521">
    <property type="taxonomic scope" value="Bacteria"/>
</dbReference>
<dbReference type="Proteomes" id="UP000005481">
    <property type="component" value="Unassembled WGS sequence"/>
</dbReference>
<evidence type="ECO:0000313" key="1">
    <source>
        <dbReference type="EMBL" id="EHM37580.1"/>
    </source>
</evidence>
<dbReference type="RefSeq" id="WP_006791080.1">
    <property type="nucleotide sequence ID" value="NZ_JH417616.1"/>
</dbReference>
<protein>
    <submittedName>
        <fullName evidence="1">Uncharacterized protein</fullName>
    </submittedName>
</protein>